<comment type="similarity">
    <text evidence="1">Belongs to the sulfatase family.</text>
</comment>
<evidence type="ECO:0000256" key="2">
    <source>
        <dbReference type="SAM" id="SignalP"/>
    </source>
</evidence>
<evidence type="ECO:0000259" key="3">
    <source>
        <dbReference type="Pfam" id="PF00884"/>
    </source>
</evidence>
<evidence type="ECO:0000313" key="5">
    <source>
        <dbReference type="Proteomes" id="UP000226192"/>
    </source>
</evidence>
<evidence type="ECO:0000256" key="1">
    <source>
        <dbReference type="ARBA" id="ARBA00008779"/>
    </source>
</evidence>
<gene>
    <name evidence="4" type="ORF">CDD81_7964</name>
</gene>
<comment type="caution">
    <text evidence="4">The sequence shown here is derived from an EMBL/GenBank/DDBJ whole genome shotgun (WGS) entry which is preliminary data.</text>
</comment>
<keyword evidence="2" id="KW-0732">Signal</keyword>
<dbReference type="PANTHER" id="PTHR43108:SF8">
    <property type="entry name" value="SD21168P"/>
    <property type="match status" value="1"/>
</dbReference>
<name>A0A2C5Y314_9HYPO</name>
<sequence>MFFTRFILYLVFWATQCWCQSYTSPPIRWIPDNIILILTQDQDERLQSMDVMQNLRSKMIWSGIDFTNHFTPSSHGGASRASIFRGQHAHNTNMTHPTSPGGGYAKWLASGLNEDYLPFWLKEAGYQTEFIGKFMDGYDAAIFDSPPSGWDRVDALVDPWGSTYNKPVFSRDGRAPIYYRNRHQSDVISAKAVERLKVLFAQQKPFFLMIAPHAIQGTINRDWRPQACERHRHNWSGMKAPRTPNYDTTDNLALQKSSWLSFLPRLRSRERWMTDSHHVRRLQTLESVDQLLGEVYRYVRTVRALQYTWIIYTSDSGYHLGNHRVRAGKMLPYMEDVKVPLIVRGPVGPEFDITRRTVTDVPSTHLDLAPTFLEIARVPRIKWPKYLDGRSMLSVWKNPWVLPRRNDLRRIIHGEFWGRPLVEAGRKKYAYTIDPVAYKSIRVLDTDTSWLYIRWCTGEIELYNTHTDPEELHNLVLEMRPKRPLDRIRWRLDALLLVTKTCSGSSCRNPWLELQRECRITTMCPASINIFRDWESALNSMFDPFFESLPKVSFGRCLEFQNKANEAPHMPAEPDLGIEYRLSPDNFTVPVREDTRKLAPQTQSVGTWMNWREPLDVMAKEALPVTAKDLGRRLPGWQWPPVGQSTNESRSKDIKRRIASFSTLLKTNDAELQSGQADFDD</sequence>
<feature type="chain" id="PRO_5012767498" description="Sulfatase N-terminal domain-containing protein" evidence="2">
    <location>
        <begin position="20"/>
        <end position="681"/>
    </location>
</feature>
<reference evidence="4 5" key="1">
    <citation type="submission" date="2017-06" db="EMBL/GenBank/DDBJ databases">
        <title>Ant-infecting Ophiocordyceps genomes reveal a high diversity of potential behavioral manipulation genes and a possible major role for enterotoxins.</title>
        <authorList>
            <person name="De Bekker C."/>
            <person name="Evans H.C."/>
            <person name="Brachmann A."/>
            <person name="Hughes D.P."/>
        </authorList>
    </citation>
    <scope>NUCLEOTIDE SEQUENCE [LARGE SCALE GENOMIC DNA]</scope>
    <source>
        <strain evidence="4 5">Map64</strain>
    </source>
</reference>
<dbReference type="InterPro" id="IPR000917">
    <property type="entry name" value="Sulfatase_N"/>
</dbReference>
<dbReference type="Gene3D" id="3.40.720.10">
    <property type="entry name" value="Alkaline Phosphatase, subunit A"/>
    <property type="match status" value="1"/>
</dbReference>
<dbReference type="Proteomes" id="UP000226192">
    <property type="component" value="Unassembled WGS sequence"/>
</dbReference>
<feature type="domain" description="Sulfatase N-terminal" evidence="3">
    <location>
        <begin position="33"/>
        <end position="376"/>
    </location>
</feature>
<dbReference type="InterPro" id="IPR017850">
    <property type="entry name" value="Alkaline_phosphatase_core_sf"/>
</dbReference>
<dbReference type="SUPFAM" id="SSF53649">
    <property type="entry name" value="Alkaline phosphatase-like"/>
    <property type="match status" value="1"/>
</dbReference>
<dbReference type="PANTHER" id="PTHR43108">
    <property type="entry name" value="N-ACETYLGLUCOSAMINE-6-SULFATASE FAMILY MEMBER"/>
    <property type="match status" value="1"/>
</dbReference>
<dbReference type="EMBL" id="NJET01000091">
    <property type="protein sequence ID" value="PHH61800.1"/>
    <property type="molecule type" value="Genomic_DNA"/>
</dbReference>
<keyword evidence="5" id="KW-1185">Reference proteome</keyword>
<dbReference type="GO" id="GO:0008449">
    <property type="term" value="F:N-acetylglucosamine-6-sulfatase activity"/>
    <property type="evidence" value="ECO:0007669"/>
    <property type="project" value="TreeGrafter"/>
</dbReference>
<dbReference type="CDD" id="cd16147">
    <property type="entry name" value="G6S"/>
    <property type="match status" value="1"/>
</dbReference>
<accession>A0A2C5Y314</accession>
<feature type="signal peptide" evidence="2">
    <location>
        <begin position="1"/>
        <end position="19"/>
    </location>
</feature>
<dbReference type="Pfam" id="PF00884">
    <property type="entry name" value="Sulfatase"/>
    <property type="match status" value="1"/>
</dbReference>
<organism evidence="4 5">
    <name type="scientific">Ophiocordyceps australis</name>
    <dbReference type="NCBI Taxonomy" id="1399860"/>
    <lineage>
        <taxon>Eukaryota</taxon>
        <taxon>Fungi</taxon>
        <taxon>Dikarya</taxon>
        <taxon>Ascomycota</taxon>
        <taxon>Pezizomycotina</taxon>
        <taxon>Sordariomycetes</taxon>
        <taxon>Hypocreomycetidae</taxon>
        <taxon>Hypocreales</taxon>
        <taxon>Ophiocordycipitaceae</taxon>
        <taxon>Ophiocordyceps</taxon>
    </lineage>
</organism>
<evidence type="ECO:0000313" key="4">
    <source>
        <dbReference type="EMBL" id="PHH61800.1"/>
    </source>
</evidence>
<dbReference type="STRING" id="1399860.A0A2C5Y314"/>
<dbReference type="GO" id="GO:0005539">
    <property type="term" value="F:glycosaminoglycan binding"/>
    <property type="evidence" value="ECO:0007669"/>
    <property type="project" value="TreeGrafter"/>
</dbReference>
<proteinExistence type="inferred from homology"/>
<protein>
    <recommendedName>
        <fullName evidence="3">Sulfatase N-terminal domain-containing protein</fullName>
    </recommendedName>
</protein>
<dbReference type="OrthoDB" id="96314at2759"/>
<dbReference type="AlphaFoldDB" id="A0A2C5Y314"/>